<keyword evidence="2" id="KW-1185">Reference proteome</keyword>
<sequence length="80" mass="9372">MRKRIQYPNLAGPQLREENGTPRGVFWLLKYFGAFKIEEDLVRLLEKHTKWVQMIMNNDYVGKDDVVFVVLTKTTSSLPT</sequence>
<name>A0ABD1XH93_9MARC</name>
<protein>
    <submittedName>
        <fullName evidence="1">Uncharacterized protein</fullName>
    </submittedName>
</protein>
<comment type="caution">
    <text evidence="1">The sequence shown here is derived from an EMBL/GenBank/DDBJ whole genome shotgun (WGS) entry which is preliminary data.</text>
</comment>
<dbReference type="AlphaFoldDB" id="A0ABD1XH93"/>
<dbReference type="Proteomes" id="UP001605036">
    <property type="component" value="Unassembled WGS sequence"/>
</dbReference>
<reference evidence="1 2" key="1">
    <citation type="submission" date="2024-09" db="EMBL/GenBank/DDBJ databases">
        <title>Chromosome-scale assembly of Riccia fluitans.</title>
        <authorList>
            <person name="Paukszto L."/>
            <person name="Sawicki J."/>
            <person name="Karawczyk K."/>
            <person name="Piernik-Szablinska J."/>
            <person name="Szczecinska M."/>
            <person name="Mazdziarz M."/>
        </authorList>
    </citation>
    <scope>NUCLEOTIDE SEQUENCE [LARGE SCALE GENOMIC DNA]</scope>
    <source>
        <strain evidence="1">Rf_01</strain>
        <tissue evidence="1">Aerial parts of the thallus</tissue>
    </source>
</reference>
<evidence type="ECO:0000313" key="1">
    <source>
        <dbReference type="EMBL" id="KAL2608333.1"/>
    </source>
</evidence>
<proteinExistence type="predicted"/>
<dbReference type="EMBL" id="JBHFFA010000008">
    <property type="protein sequence ID" value="KAL2608333.1"/>
    <property type="molecule type" value="Genomic_DNA"/>
</dbReference>
<accession>A0ABD1XH93</accession>
<gene>
    <name evidence="1" type="ORF">R1flu_026906</name>
</gene>
<organism evidence="1 2">
    <name type="scientific">Riccia fluitans</name>
    <dbReference type="NCBI Taxonomy" id="41844"/>
    <lineage>
        <taxon>Eukaryota</taxon>
        <taxon>Viridiplantae</taxon>
        <taxon>Streptophyta</taxon>
        <taxon>Embryophyta</taxon>
        <taxon>Marchantiophyta</taxon>
        <taxon>Marchantiopsida</taxon>
        <taxon>Marchantiidae</taxon>
        <taxon>Marchantiales</taxon>
        <taxon>Ricciaceae</taxon>
        <taxon>Riccia</taxon>
    </lineage>
</organism>
<evidence type="ECO:0000313" key="2">
    <source>
        <dbReference type="Proteomes" id="UP001605036"/>
    </source>
</evidence>